<evidence type="ECO:0000259" key="2">
    <source>
        <dbReference type="Pfam" id="PF01523"/>
    </source>
</evidence>
<dbReference type="InterPro" id="IPR047657">
    <property type="entry name" value="PmbA"/>
</dbReference>
<dbReference type="PANTHER" id="PTHR43421:SF1">
    <property type="entry name" value="METALLOPROTEASE PMBA"/>
    <property type="match status" value="1"/>
</dbReference>
<protein>
    <submittedName>
        <fullName evidence="5">Metalloprotease PmbA</fullName>
    </submittedName>
</protein>
<comment type="caution">
    <text evidence="5">The sequence shown here is derived from an EMBL/GenBank/DDBJ whole genome shotgun (WGS) entry which is preliminary data.</text>
</comment>
<reference evidence="5 6" key="1">
    <citation type="submission" date="2019-02" db="EMBL/GenBank/DDBJ databases">
        <title>Dyella amyloliquefaciens sp. nov., isolated from forest soil.</title>
        <authorList>
            <person name="Gao Z.-H."/>
            <person name="Qiu L.-H."/>
        </authorList>
    </citation>
    <scope>NUCLEOTIDE SEQUENCE [LARGE SCALE GENOMIC DNA]</scope>
    <source>
        <strain evidence="5 6">KACC 12747</strain>
    </source>
</reference>
<dbReference type="Pfam" id="PF19290">
    <property type="entry name" value="PmbA_TldD_2nd"/>
    <property type="match status" value="1"/>
</dbReference>
<dbReference type="PANTHER" id="PTHR43421">
    <property type="entry name" value="METALLOPROTEASE PMBA"/>
    <property type="match status" value="1"/>
</dbReference>
<keyword evidence="6" id="KW-1185">Reference proteome</keyword>
<feature type="domain" description="Metalloprotease TldD/E central" evidence="4">
    <location>
        <begin position="166"/>
        <end position="271"/>
    </location>
</feature>
<dbReference type="GO" id="GO:0008237">
    <property type="term" value="F:metallopeptidase activity"/>
    <property type="evidence" value="ECO:0007669"/>
    <property type="project" value="UniProtKB-KW"/>
</dbReference>
<comment type="similarity">
    <text evidence="1">Belongs to the peptidase U62 family.</text>
</comment>
<evidence type="ECO:0000259" key="3">
    <source>
        <dbReference type="Pfam" id="PF19289"/>
    </source>
</evidence>
<dbReference type="Pfam" id="PF19289">
    <property type="entry name" value="PmbA_TldD_3rd"/>
    <property type="match status" value="1"/>
</dbReference>
<keyword evidence="5" id="KW-0482">Metalloprotease</keyword>
<accession>A0A4R0Z2I3</accession>
<dbReference type="GO" id="GO:0006508">
    <property type="term" value="P:proteolysis"/>
    <property type="evidence" value="ECO:0007669"/>
    <property type="project" value="UniProtKB-KW"/>
</dbReference>
<gene>
    <name evidence="5" type="primary">pmbA</name>
    <name evidence="5" type="ORF">EZM97_10540</name>
</gene>
<evidence type="ECO:0000313" key="5">
    <source>
        <dbReference type="EMBL" id="TCI13668.1"/>
    </source>
</evidence>
<keyword evidence="5" id="KW-0378">Hydrolase</keyword>
<dbReference type="Gene3D" id="3.30.2290.10">
    <property type="entry name" value="PmbA/TldD superfamily"/>
    <property type="match status" value="1"/>
</dbReference>
<dbReference type="InterPro" id="IPR045569">
    <property type="entry name" value="Metalloprtase-TldD/E_C"/>
</dbReference>
<evidence type="ECO:0000259" key="4">
    <source>
        <dbReference type="Pfam" id="PF19290"/>
    </source>
</evidence>
<dbReference type="InterPro" id="IPR036059">
    <property type="entry name" value="TldD/PmbA_sf"/>
</dbReference>
<dbReference type="InterPro" id="IPR035068">
    <property type="entry name" value="TldD/PmbA_N"/>
</dbReference>
<dbReference type="NCBIfam" id="NF008268">
    <property type="entry name" value="PRK11040.1"/>
    <property type="match status" value="1"/>
</dbReference>
<dbReference type="EMBL" id="SJTG01000001">
    <property type="protein sequence ID" value="TCI13668.1"/>
    <property type="molecule type" value="Genomic_DNA"/>
</dbReference>
<feature type="domain" description="Metalloprotease TldD/E C-terminal" evidence="3">
    <location>
        <begin position="279"/>
        <end position="491"/>
    </location>
</feature>
<dbReference type="GO" id="GO:0005829">
    <property type="term" value="C:cytosol"/>
    <property type="evidence" value="ECO:0007669"/>
    <property type="project" value="TreeGrafter"/>
</dbReference>
<feature type="domain" description="Metalloprotease TldD/E N-terminal" evidence="2">
    <location>
        <begin position="74"/>
        <end position="138"/>
    </location>
</feature>
<name>A0A4R0Z2I3_9GAMM</name>
<evidence type="ECO:0000313" key="6">
    <source>
        <dbReference type="Proteomes" id="UP000291822"/>
    </source>
</evidence>
<organism evidence="5 6">
    <name type="scientific">Dyella soli</name>
    <dbReference type="NCBI Taxonomy" id="522319"/>
    <lineage>
        <taxon>Bacteria</taxon>
        <taxon>Pseudomonadati</taxon>
        <taxon>Pseudomonadota</taxon>
        <taxon>Gammaproteobacteria</taxon>
        <taxon>Lysobacterales</taxon>
        <taxon>Rhodanobacteraceae</taxon>
        <taxon>Dyella</taxon>
    </lineage>
</organism>
<dbReference type="InterPro" id="IPR002510">
    <property type="entry name" value="Metalloprtase-TldD/E_N"/>
</dbReference>
<proteinExistence type="inferred from homology"/>
<keyword evidence="5" id="KW-0645">Protease</keyword>
<dbReference type="Pfam" id="PF01523">
    <property type="entry name" value="PmbA_TldD_1st"/>
    <property type="match status" value="1"/>
</dbReference>
<sequence length="492" mass="52622">MARSPRREALHWAATTPYGKLRGKGRVFYPPQPQEAHVSRTSLVADRSPQELDRLAELAEDVIRRARAAGASQAEVAASIDTGLNVNVRLGEVETVEHTRDRGFGLTVYFGQRKGSASTADLNPDSIQATLEQACAIARYTEEDPAAGLADPARMAREMPDLDLWHPWALDTEEAIALGQQIEAAGRAHAGITNSDGAGVQMGESVSVYANSHGFIGRERGTRHSLSLSLIAGDDEGMQRDYWYDSVRSATDFMTAQALGDKAAERTLSRLDARRLSTRHAPVLFAPEIARGLIGHLVGAVSGGALYRRASFLLDHAGKPVMPGWMNIVERPFIMRGQASGAFDAEGVATRDSALVENGVLARYILGSYSARKMGLESTGNAGGIHNLLIEAGAVDGGKDDFEGMLARLGTGLLVTEVMGQGVNTITGDYSRGAAGFWVENGKIAFPVEEITIAANLRDMFNGILAVGTDVDPRSHVLTGSILVDRMTIAGE</sequence>
<evidence type="ECO:0000256" key="1">
    <source>
        <dbReference type="ARBA" id="ARBA00005836"/>
    </source>
</evidence>
<dbReference type="SUPFAM" id="SSF111283">
    <property type="entry name" value="Putative modulator of DNA gyrase, PmbA/TldD"/>
    <property type="match status" value="1"/>
</dbReference>
<dbReference type="Proteomes" id="UP000291822">
    <property type="component" value="Unassembled WGS sequence"/>
</dbReference>
<dbReference type="InterPro" id="IPR045570">
    <property type="entry name" value="Metalloprtase-TldD/E_cen_dom"/>
</dbReference>
<dbReference type="AlphaFoldDB" id="A0A4R0Z2I3"/>